<dbReference type="EMBL" id="CP038436">
    <property type="protein sequence ID" value="QBX55535.1"/>
    <property type="molecule type" value="Genomic_DNA"/>
</dbReference>
<dbReference type="RefSeq" id="WP_135267526.1">
    <property type="nucleotide sequence ID" value="NZ_CP038436.1"/>
</dbReference>
<evidence type="ECO:0000313" key="2">
    <source>
        <dbReference type="EMBL" id="QBX55535.1"/>
    </source>
</evidence>
<reference evidence="2 3" key="1">
    <citation type="submission" date="2019-03" db="EMBL/GenBank/DDBJ databases">
        <title>Three New Species of Nocardioides, Nocardioides euryhalodurans sp. nov., Nocardioides seonyuensis sp. nov. and Nocardioides eburneoflavus sp. nov. Iolated from Soil.</title>
        <authorList>
            <person name="Roh S.G."/>
            <person name="Lee C."/>
            <person name="Kim M.-K."/>
            <person name="Kim S.B."/>
        </authorList>
    </citation>
    <scope>NUCLEOTIDE SEQUENCE [LARGE SCALE GENOMIC DNA]</scope>
    <source>
        <strain evidence="2 3">MMS17-SY207-3</strain>
    </source>
</reference>
<organism evidence="2 3">
    <name type="scientific">Nocardioides seonyuensis</name>
    <dbReference type="NCBI Taxonomy" id="2518371"/>
    <lineage>
        <taxon>Bacteria</taxon>
        <taxon>Bacillati</taxon>
        <taxon>Actinomycetota</taxon>
        <taxon>Actinomycetes</taxon>
        <taxon>Propionibacteriales</taxon>
        <taxon>Nocardioidaceae</taxon>
        <taxon>Nocardioides</taxon>
    </lineage>
</organism>
<dbReference type="Proteomes" id="UP000294853">
    <property type="component" value="Chromosome"/>
</dbReference>
<keyword evidence="1" id="KW-1133">Transmembrane helix</keyword>
<evidence type="ECO:0000313" key="3">
    <source>
        <dbReference type="Proteomes" id="UP000294853"/>
    </source>
</evidence>
<dbReference type="KEGG" id="nsn:EXE58_08765"/>
<sequence>MAFGMGAMLPAGIFIAIAAWTPGVLPRWLVIPSYPIAILVSLTALLFLTSALFVIWVIAVTASQGRRARSDA</sequence>
<evidence type="ECO:0000256" key="1">
    <source>
        <dbReference type="SAM" id="Phobius"/>
    </source>
</evidence>
<name>A0A4P7IE86_9ACTN</name>
<keyword evidence="3" id="KW-1185">Reference proteome</keyword>
<accession>A0A4P7IE86</accession>
<proteinExistence type="predicted"/>
<dbReference type="AlphaFoldDB" id="A0A4P7IE86"/>
<keyword evidence="1" id="KW-0812">Transmembrane</keyword>
<keyword evidence="1" id="KW-0472">Membrane</keyword>
<feature type="transmembrane region" description="Helical" evidence="1">
    <location>
        <begin position="36"/>
        <end position="59"/>
    </location>
</feature>
<gene>
    <name evidence="2" type="ORF">EXE58_08765</name>
</gene>
<protein>
    <submittedName>
        <fullName evidence="2">Uncharacterized protein</fullName>
    </submittedName>
</protein>